<gene>
    <name evidence="1" type="ORF">niasHT_020448</name>
</gene>
<evidence type="ECO:0000313" key="2">
    <source>
        <dbReference type="Proteomes" id="UP001620626"/>
    </source>
</evidence>
<dbReference type="PANTHER" id="PTHR16056:SF20">
    <property type="entry name" value="C2H2-TYPE DOMAIN-CONTAINING PROTEIN-RELATED"/>
    <property type="match status" value="1"/>
</dbReference>
<organism evidence="1 2">
    <name type="scientific">Heterodera trifolii</name>
    <dbReference type="NCBI Taxonomy" id="157864"/>
    <lineage>
        <taxon>Eukaryota</taxon>
        <taxon>Metazoa</taxon>
        <taxon>Ecdysozoa</taxon>
        <taxon>Nematoda</taxon>
        <taxon>Chromadorea</taxon>
        <taxon>Rhabditida</taxon>
        <taxon>Tylenchina</taxon>
        <taxon>Tylenchomorpha</taxon>
        <taxon>Tylenchoidea</taxon>
        <taxon>Heteroderidae</taxon>
        <taxon>Heteroderinae</taxon>
        <taxon>Heterodera</taxon>
    </lineage>
</organism>
<dbReference type="Proteomes" id="UP001620626">
    <property type="component" value="Unassembled WGS sequence"/>
</dbReference>
<comment type="caution">
    <text evidence="1">The sequence shown here is derived from an EMBL/GenBank/DDBJ whole genome shotgun (WGS) entry which is preliminary data.</text>
</comment>
<dbReference type="AlphaFoldDB" id="A0ABD2JGC6"/>
<dbReference type="SUPFAM" id="SSF48452">
    <property type="entry name" value="TPR-like"/>
    <property type="match status" value="1"/>
</dbReference>
<dbReference type="InterPro" id="IPR049039">
    <property type="entry name" value="RMD1-3_a_helical_rpt"/>
</dbReference>
<proteinExistence type="predicted"/>
<accession>A0ABD2JGC6</accession>
<protein>
    <submittedName>
        <fullName evidence="1">Uncharacterized protein</fullName>
    </submittedName>
</protein>
<reference evidence="1 2" key="1">
    <citation type="submission" date="2024-10" db="EMBL/GenBank/DDBJ databases">
        <authorList>
            <person name="Kim D."/>
        </authorList>
    </citation>
    <scope>NUCLEOTIDE SEQUENCE [LARGE SCALE GENOMIC DNA]</scope>
    <source>
        <strain evidence="1">BH-2024</strain>
    </source>
</reference>
<name>A0ABD2JGC6_9BILA</name>
<dbReference type="InterPro" id="IPR011990">
    <property type="entry name" value="TPR-like_helical_dom_sf"/>
</dbReference>
<evidence type="ECO:0000313" key="1">
    <source>
        <dbReference type="EMBL" id="KAL3089669.1"/>
    </source>
</evidence>
<dbReference type="EMBL" id="JBICBT010000977">
    <property type="protein sequence ID" value="KAL3089669.1"/>
    <property type="molecule type" value="Genomic_DNA"/>
</dbReference>
<dbReference type="Gene3D" id="1.25.40.10">
    <property type="entry name" value="Tetratricopeptide repeat domain"/>
    <property type="match status" value="1"/>
</dbReference>
<sequence length="391" mass="44121">MRNLSRINPRGLKEIKGKTQNNFESREEIDELGLLSRIDGMSNGNDQNDQENVLKILFDADEILATTKRSGERAKRVANAIGAKIFAASLSFGENCAVRIATLRILSHLCDASEKWAVKMLQQNIDLNLLSKKSLPIPPIFLATACFIVTFFRAPQLLMFEYIDQLDSENKHEEAYCLLAKQSLNTGLNHQEILWRLARSCVQLAYPLDMKNPKKKKLLDEGHKYACSAYELCSDDFNVLKWTAAAVGSRTDFLGTKERIEQGNFFRDVLDKALSINPEEYTLLHMRGRLVLSVASLSWIERKAATVLFGPPPEVSLDEAIRDFTAVLELAPDWLENTLFLAKAYLANGDRESAVHHLKQLIDSYQQNENDKDQPEALKEAKALLKKHGGK</sequence>
<dbReference type="Pfam" id="PF21033">
    <property type="entry name" value="RMD1-3"/>
    <property type="match status" value="1"/>
</dbReference>
<keyword evidence="2" id="KW-1185">Reference proteome</keyword>
<dbReference type="PANTHER" id="PTHR16056">
    <property type="entry name" value="REGULATOR OF MICROTUBULE DYNAMICS PROTEIN"/>
    <property type="match status" value="1"/>
</dbReference>